<dbReference type="Proteomes" id="UP000887564">
    <property type="component" value="Unplaced"/>
</dbReference>
<organism evidence="1 2">
    <name type="scientific">Parascaris equorum</name>
    <name type="common">Equine roundworm</name>
    <dbReference type="NCBI Taxonomy" id="6256"/>
    <lineage>
        <taxon>Eukaryota</taxon>
        <taxon>Metazoa</taxon>
        <taxon>Ecdysozoa</taxon>
        <taxon>Nematoda</taxon>
        <taxon>Chromadorea</taxon>
        <taxon>Rhabditida</taxon>
        <taxon>Spirurina</taxon>
        <taxon>Ascaridomorpha</taxon>
        <taxon>Ascaridoidea</taxon>
        <taxon>Ascarididae</taxon>
        <taxon>Parascaris</taxon>
    </lineage>
</organism>
<evidence type="ECO:0000313" key="1">
    <source>
        <dbReference type="Proteomes" id="UP000887564"/>
    </source>
</evidence>
<dbReference type="AlphaFoldDB" id="A0A914RCG1"/>
<protein>
    <submittedName>
        <fullName evidence="2">Uncharacterized protein</fullName>
    </submittedName>
</protein>
<name>A0A914RCG1_PAREQ</name>
<dbReference type="WBParaSite" id="PEQ_0000397501-mRNA-1">
    <property type="protein sequence ID" value="PEQ_0000397501-mRNA-1"/>
    <property type="gene ID" value="PEQ_0000397501"/>
</dbReference>
<proteinExistence type="predicted"/>
<sequence>MICPVCTSLLSRVQAIQCRLWGSDIPNFESSR</sequence>
<accession>A0A914RCG1</accession>
<evidence type="ECO:0000313" key="2">
    <source>
        <dbReference type="WBParaSite" id="PEQ_0000397501-mRNA-1"/>
    </source>
</evidence>
<keyword evidence="1" id="KW-1185">Reference proteome</keyword>
<reference evidence="2" key="1">
    <citation type="submission" date="2022-11" db="UniProtKB">
        <authorList>
            <consortium name="WormBaseParasite"/>
        </authorList>
    </citation>
    <scope>IDENTIFICATION</scope>
</reference>